<sequence>MCSQSIVVVTEGLGSVSDFRRTYGHRFPFAKPAPTSEEAGLFIQASVNDYCDCSANCSHTQIQLETVQEQKDILPDKFSKTPSVPHSTSKSVKQIYALSPSSVVSVGVSENEPVIGFVIPSASTEHDRVAVAQALNSLPGVPNSVLPEPHSQIFGEEPTSPVTKVESVHGTTCLPSLPASSTLLRTAPPPIPSPSPPSTPTSSPCFLKEHNCYIYLDNGQFYF</sequence>
<reference evidence="2" key="2">
    <citation type="submission" date="2015-01" db="EMBL/GenBank/DDBJ databases">
        <title>Evolutionary Origins and Diversification of the Mycorrhizal Mutualists.</title>
        <authorList>
            <consortium name="DOE Joint Genome Institute"/>
            <consortium name="Mycorrhizal Genomics Consortium"/>
            <person name="Kohler A."/>
            <person name="Kuo A."/>
            <person name="Nagy L.G."/>
            <person name="Floudas D."/>
            <person name="Copeland A."/>
            <person name="Barry K.W."/>
            <person name="Cichocki N."/>
            <person name="Veneault-Fourrey C."/>
            <person name="LaButti K."/>
            <person name="Lindquist E.A."/>
            <person name="Lipzen A."/>
            <person name="Lundell T."/>
            <person name="Morin E."/>
            <person name="Murat C."/>
            <person name="Riley R."/>
            <person name="Ohm R."/>
            <person name="Sun H."/>
            <person name="Tunlid A."/>
            <person name="Henrissat B."/>
            <person name="Grigoriev I.V."/>
            <person name="Hibbett D.S."/>
            <person name="Martin F."/>
        </authorList>
    </citation>
    <scope>NUCLEOTIDE SEQUENCE [LARGE SCALE GENOMIC DNA]</scope>
    <source>
        <strain evidence="2">Marx 270</strain>
    </source>
</reference>
<proteinExistence type="predicted"/>
<gene>
    <name evidence="1" type="ORF">M404DRAFT_997770</name>
</gene>
<dbReference type="HOGENOM" id="CLU_1240570_0_0_1"/>
<protein>
    <submittedName>
        <fullName evidence="1">Uncharacterized protein</fullName>
    </submittedName>
</protein>
<dbReference type="Proteomes" id="UP000054217">
    <property type="component" value="Unassembled WGS sequence"/>
</dbReference>
<dbReference type="AlphaFoldDB" id="A0A0C3PGR5"/>
<dbReference type="OrthoDB" id="2648454at2759"/>
<evidence type="ECO:0000313" key="2">
    <source>
        <dbReference type="Proteomes" id="UP000054217"/>
    </source>
</evidence>
<name>A0A0C3PGR5_PISTI</name>
<reference evidence="1 2" key="1">
    <citation type="submission" date="2014-04" db="EMBL/GenBank/DDBJ databases">
        <authorList>
            <consortium name="DOE Joint Genome Institute"/>
            <person name="Kuo A."/>
            <person name="Kohler A."/>
            <person name="Costa M.D."/>
            <person name="Nagy L.G."/>
            <person name="Floudas D."/>
            <person name="Copeland A."/>
            <person name="Barry K.W."/>
            <person name="Cichocki N."/>
            <person name="Veneault-Fourrey C."/>
            <person name="LaButti K."/>
            <person name="Lindquist E.A."/>
            <person name="Lipzen A."/>
            <person name="Lundell T."/>
            <person name="Morin E."/>
            <person name="Murat C."/>
            <person name="Sun H."/>
            <person name="Tunlid A."/>
            <person name="Henrissat B."/>
            <person name="Grigoriev I.V."/>
            <person name="Hibbett D.S."/>
            <person name="Martin F."/>
            <person name="Nordberg H.P."/>
            <person name="Cantor M.N."/>
            <person name="Hua S.X."/>
        </authorList>
    </citation>
    <scope>NUCLEOTIDE SEQUENCE [LARGE SCALE GENOMIC DNA]</scope>
    <source>
        <strain evidence="1 2">Marx 270</strain>
    </source>
</reference>
<keyword evidence="2" id="KW-1185">Reference proteome</keyword>
<dbReference type="EMBL" id="KN831959">
    <property type="protein sequence ID" value="KIO07581.1"/>
    <property type="molecule type" value="Genomic_DNA"/>
</dbReference>
<organism evidence="1 2">
    <name type="scientific">Pisolithus tinctorius Marx 270</name>
    <dbReference type="NCBI Taxonomy" id="870435"/>
    <lineage>
        <taxon>Eukaryota</taxon>
        <taxon>Fungi</taxon>
        <taxon>Dikarya</taxon>
        <taxon>Basidiomycota</taxon>
        <taxon>Agaricomycotina</taxon>
        <taxon>Agaricomycetes</taxon>
        <taxon>Agaricomycetidae</taxon>
        <taxon>Boletales</taxon>
        <taxon>Sclerodermatineae</taxon>
        <taxon>Pisolithaceae</taxon>
        <taxon>Pisolithus</taxon>
    </lineage>
</organism>
<evidence type="ECO:0000313" key="1">
    <source>
        <dbReference type="EMBL" id="KIO07581.1"/>
    </source>
</evidence>
<accession>A0A0C3PGR5</accession>
<dbReference type="InParanoid" id="A0A0C3PGR5"/>